<gene>
    <name evidence="3" type="ORF">WUBG_13119</name>
</gene>
<feature type="chain" id="PRO_5003821938" description="TTI1 N-terminal TPR domain-containing protein" evidence="1">
    <location>
        <begin position="19"/>
        <end position="230"/>
    </location>
</feature>
<keyword evidence="1" id="KW-0732">Signal</keyword>
<evidence type="ECO:0000256" key="1">
    <source>
        <dbReference type="SAM" id="SignalP"/>
    </source>
</evidence>
<comment type="caution">
    <text evidence="3">The sequence shown here is derived from an EMBL/GenBank/DDBJ whole genome shotgun (WGS) entry which is preliminary data.</text>
</comment>
<reference evidence="4" key="1">
    <citation type="submission" date="2012-08" db="EMBL/GenBank/DDBJ databases">
        <title>The Genome Sequence of Wuchereria bancrofti.</title>
        <authorList>
            <person name="Nutman T.B."/>
            <person name="Fink D.L."/>
            <person name="Russ C."/>
            <person name="Young S."/>
            <person name="Zeng Q."/>
            <person name="Koehrsen M."/>
            <person name="Alvarado L."/>
            <person name="Berlin A."/>
            <person name="Chapman S.B."/>
            <person name="Chen Z."/>
            <person name="Freedman E."/>
            <person name="Gellesch M."/>
            <person name="Goldberg J."/>
            <person name="Griggs A."/>
            <person name="Gujja S."/>
            <person name="Heilman E.R."/>
            <person name="Heiman D."/>
            <person name="Hepburn T."/>
            <person name="Howarth C."/>
            <person name="Jen D."/>
            <person name="Larson L."/>
            <person name="Lewis B."/>
            <person name="Mehta T."/>
            <person name="Park D."/>
            <person name="Pearson M."/>
            <person name="Roberts A."/>
            <person name="Saif S."/>
            <person name="Shea T."/>
            <person name="Shenoy N."/>
            <person name="Sisk P."/>
            <person name="Stolte C."/>
            <person name="Sykes S."/>
            <person name="Walk T."/>
            <person name="White J."/>
            <person name="Yandava C."/>
            <person name="Haas B."/>
            <person name="Henn M.R."/>
            <person name="Nusbaum C."/>
            <person name="Birren B."/>
        </authorList>
    </citation>
    <scope>NUCLEOTIDE SEQUENCE [LARGE SCALE GENOMIC DNA]</scope>
    <source>
        <strain evidence="4">NA</strain>
    </source>
</reference>
<proteinExistence type="predicted"/>
<feature type="domain" description="TTI1 N-terminal TPR" evidence="2">
    <location>
        <begin position="22"/>
        <end position="158"/>
    </location>
</feature>
<feature type="signal peptide" evidence="1">
    <location>
        <begin position="1"/>
        <end position="18"/>
    </location>
</feature>
<dbReference type="InterPro" id="IPR052587">
    <property type="entry name" value="TELO2-interacting_protein_1"/>
</dbReference>
<evidence type="ECO:0000313" key="3">
    <source>
        <dbReference type="EMBL" id="EJW75971.1"/>
    </source>
</evidence>
<evidence type="ECO:0000313" key="4">
    <source>
        <dbReference type="Proteomes" id="UP000004810"/>
    </source>
</evidence>
<dbReference type="PANTHER" id="PTHR18460">
    <property type="entry name" value="TEL2 INTERACTING PROTEIN 1 TTI1 FAMILY MEMBER"/>
    <property type="match status" value="1"/>
</dbReference>
<evidence type="ECO:0000259" key="2">
    <source>
        <dbReference type="Pfam" id="PF24173"/>
    </source>
</evidence>
<dbReference type="PANTHER" id="PTHR18460:SF3">
    <property type="entry name" value="TELO2-INTERACTING PROTEIN 1 HOMOLOG"/>
    <property type="match status" value="1"/>
</dbReference>
<dbReference type="EMBL" id="ADBV01009762">
    <property type="protein sequence ID" value="EJW75971.1"/>
    <property type="molecule type" value="Genomic_DNA"/>
</dbReference>
<dbReference type="SUPFAM" id="SSF48371">
    <property type="entry name" value="ARM repeat"/>
    <property type="match status" value="1"/>
</dbReference>
<name>J9E173_WUCBA</name>
<dbReference type="InterPro" id="IPR016024">
    <property type="entry name" value="ARM-type_fold"/>
</dbReference>
<organism evidence="3 4">
    <name type="scientific">Wuchereria bancrofti</name>
    <dbReference type="NCBI Taxonomy" id="6293"/>
    <lineage>
        <taxon>Eukaryota</taxon>
        <taxon>Metazoa</taxon>
        <taxon>Ecdysozoa</taxon>
        <taxon>Nematoda</taxon>
        <taxon>Chromadorea</taxon>
        <taxon>Rhabditida</taxon>
        <taxon>Spirurina</taxon>
        <taxon>Spiruromorpha</taxon>
        <taxon>Filarioidea</taxon>
        <taxon>Onchocercidae</taxon>
        <taxon>Wuchereria</taxon>
    </lineage>
</organism>
<dbReference type="Proteomes" id="UP000004810">
    <property type="component" value="Unassembled WGS sequence"/>
</dbReference>
<protein>
    <recommendedName>
        <fullName evidence="2">TTI1 N-terminal TPR domain-containing protein</fullName>
    </recommendedName>
</protein>
<dbReference type="GO" id="GO:0005737">
    <property type="term" value="C:cytoplasm"/>
    <property type="evidence" value="ECO:0007669"/>
    <property type="project" value="TreeGrafter"/>
</dbReference>
<sequence length="230" mass="25948">MCALFTLFLYISTLLVKPWDESVKTVTSFLPGICCHMTKLACLDLNTAIVNMALQIFGCTVTTCMNDSVHKQEEVENSTVVESNPRNSGAVSKKNITWDENLKVLLKRISSRLVQHQDHRVRLALLTLLHDIYKHCAISLASSIENILVDTVLLLLNDPYEKVAEFSETIKEHLMHTVKENFINRLREHLYSLTTTIPTEAIVSGDVEGCLKQVKETKLWDSSNEGSTSR</sequence>
<dbReference type="InterPro" id="IPR057566">
    <property type="entry name" value="TPR_TTI1_N"/>
</dbReference>
<accession>J9E173</accession>
<dbReference type="Pfam" id="PF24173">
    <property type="entry name" value="TPR_TTI1_N"/>
    <property type="match status" value="1"/>
</dbReference>
<dbReference type="AlphaFoldDB" id="J9E173"/>